<dbReference type="Gene3D" id="2.170.220.10">
    <property type="match status" value="1"/>
</dbReference>
<evidence type="ECO:0000313" key="19">
    <source>
        <dbReference type="EMBL" id="GAW91622.1"/>
    </source>
</evidence>
<comment type="cofactor">
    <cofactor evidence="16">
        <name>Zn(2+)</name>
        <dbReference type="ChEBI" id="CHEBI:29105"/>
    </cofactor>
    <text evidence="16">Binds 1 zinc ion per subunit.</text>
</comment>
<proteinExistence type="inferred from homology"/>
<feature type="binding site" evidence="16">
    <location>
        <position position="145"/>
    </location>
    <ligand>
        <name>Zn(2+)</name>
        <dbReference type="ChEBI" id="CHEBI:29105"/>
    </ligand>
</feature>
<comment type="subcellular location">
    <subcellularLocation>
        <location evidence="2 16">Cytoplasm</location>
    </subcellularLocation>
</comment>
<name>A0A1Z5HQ13_9FIRM</name>
<keyword evidence="11 16" id="KW-0067">ATP-binding</keyword>
<reference evidence="20" key="1">
    <citation type="journal article" date="2017" name="Appl. Environ. Microbiol.">
        <title>Genomic analysis of Calderihabitans maritimus KKC1, a thermophilic hydrogenogenic carboxydotrophic bacterium isolated from marine sediment.</title>
        <authorList>
            <person name="Omae K."/>
            <person name="Yoneda Y."/>
            <person name="Fukuyama Y."/>
            <person name="Yoshida T."/>
            <person name="Sako Y."/>
        </authorList>
    </citation>
    <scope>NUCLEOTIDE SEQUENCE [LARGE SCALE GENOMIC DNA]</scope>
    <source>
        <strain evidence="20">KKC1</strain>
    </source>
</reference>
<evidence type="ECO:0000256" key="11">
    <source>
        <dbReference type="ARBA" id="ARBA00022840"/>
    </source>
</evidence>
<feature type="binding site" evidence="16">
    <location>
        <position position="131"/>
    </location>
    <ligand>
        <name>Zn(2+)</name>
        <dbReference type="ChEBI" id="CHEBI:29105"/>
    </ligand>
</feature>
<keyword evidence="14 16" id="KW-0030">Aminoacyl-tRNA synthetase</keyword>
<dbReference type="Pfam" id="PF01588">
    <property type="entry name" value="tRNA_bind"/>
    <property type="match status" value="1"/>
</dbReference>
<dbReference type="Gene3D" id="3.40.50.620">
    <property type="entry name" value="HUPs"/>
    <property type="match status" value="1"/>
</dbReference>
<accession>A0A1Z5HQ13</accession>
<feature type="binding site" evidence="16">
    <location>
        <position position="148"/>
    </location>
    <ligand>
        <name>Zn(2+)</name>
        <dbReference type="ChEBI" id="CHEBI:29105"/>
    </ligand>
</feature>
<evidence type="ECO:0000256" key="10">
    <source>
        <dbReference type="ARBA" id="ARBA00022833"/>
    </source>
</evidence>
<dbReference type="EC" id="6.1.1.10" evidence="16"/>
<comment type="subunit">
    <text evidence="4 16">Homodimer.</text>
</comment>
<dbReference type="InterPro" id="IPR012340">
    <property type="entry name" value="NA-bd_OB-fold"/>
</dbReference>
<evidence type="ECO:0000256" key="17">
    <source>
        <dbReference type="SAM" id="MobiDB-lite"/>
    </source>
</evidence>
<dbReference type="FunFam" id="2.40.50.140:FF:000042">
    <property type="entry name" value="Methionine--tRNA ligase"/>
    <property type="match status" value="1"/>
</dbReference>
<dbReference type="SUPFAM" id="SSF52374">
    <property type="entry name" value="Nucleotidylyl transferase"/>
    <property type="match status" value="1"/>
</dbReference>
<dbReference type="InterPro" id="IPR009080">
    <property type="entry name" value="tRNAsynth_Ia_anticodon-bd"/>
</dbReference>
<evidence type="ECO:0000256" key="3">
    <source>
        <dbReference type="ARBA" id="ARBA00006590"/>
    </source>
</evidence>
<dbReference type="Proteomes" id="UP000197032">
    <property type="component" value="Unassembled WGS sequence"/>
</dbReference>
<keyword evidence="6 16" id="KW-0820">tRNA-binding</keyword>
<evidence type="ECO:0000256" key="12">
    <source>
        <dbReference type="ARBA" id="ARBA00022884"/>
    </source>
</evidence>
<dbReference type="InterPro" id="IPR023457">
    <property type="entry name" value="Met-tRNA_synth_2"/>
</dbReference>
<evidence type="ECO:0000259" key="18">
    <source>
        <dbReference type="PROSITE" id="PS50886"/>
    </source>
</evidence>
<dbReference type="CDD" id="cd07957">
    <property type="entry name" value="Anticodon_Ia_Met"/>
    <property type="match status" value="1"/>
</dbReference>
<dbReference type="InterPro" id="IPR002547">
    <property type="entry name" value="tRNA-bd_dom"/>
</dbReference>
<dbReference type="Gene3D" id="1.10.730.10">
    <property type="entry name" value="Isoleucyl-tRNA Synthetase, Domain 1"/>
    <property type="match status" value="1"/>
</dbReference>
<keyword evidence="8 16" id="KW-0479">Metal-binding</keyword>
<evidence type="ECO:0000313" key="20">
    <source>
        <dbReference type="Proteomes" id="UP000197032"/>
    </source>
</evidence>
<dbReference type="GO" id="GO:0005737">
    <property type="term" value="C:cytoplasm"/>
    <property type="evidence" value="ECO:0007669"/>
    <property type="project" value="UniProtKB-SubCell"/>
</dbReference>
<evidence type="ECO:0000256" key="15">
    <source>
        <dbReference type="ARBA" id="ARBA00047364"/>
    </source>
</evidence>
<evidence type="ECO:0000256" key="9">
    <source>
        <dbReference type="ARBA" id="ARBA00022741"/>
    </source>
</evidence>
<dbReference type="GO" id="GO:0046872">
    <property type="term" value="F:metal ion binding"/>
    <property type="evidence" value="ECO:0007669"/>
    <property type="project" value="UniProtKB-KW"/>
</dbReference>
<keyword evidence="5 16" id="KW-0963">Cytoplasm</keyword>
<dbReference type="PROSITE" id="PS00178">
    <property type="entry name" value="AA_TRNA_LIGASE_I"/>
    <property type="match status" value="1"/>
</dbReference>
<keyword evidence="7 16" id="KW-0436">Ligase</keyword>
<dbReference type="FunFam" id="2.170.220.10:FF:000002">
    <property type="entry name" value="Methionine--tRNA ligase"/>
    <property type="match status" value="1"/>
</dbReference>
<feature type="short sequence motif" description="'KMSKS' region" evidence="16">
    <location>
        <begin position="296"/>
        <end position="300"/>
    </location>
</feature>
<protein>
    <recommendedName>
        <fullName evidence="16">Methionine--tRNA ligase</fullName>
        <ecNumber evidence="16">6.1.1.10</ecNumber>
    </recommendedName>
    <alternativeName>
        <fullName evidence="16">Methionyl-tRNA synthetase</fullName>
        <shortName evidence="16">MetRS</shortName>
    </alternativeName>
</protein>
<feature type="region of interest" description="Disordered" evidence="17">
    <location>
        <begin position="510"/>
        <end position="532"/>
    </location>
</feature>
<dbReference type="OrthoDB" id="9810191at2"/>
<dbReference type="SUPFAM" id="SSF50249">
    <property type="entry name" value="Nucleic acid-binding proteins"/>
    <property type="match status" value="1"/>
</dbReference>
<dbReference type="InterPro" id="IPR013155">
    <property type="entry name" value="M/V/L/I-tRNA-synth_anticd-bd"/>
</dbReference>
<comment type="caution">
    <text evidence="16">Lacks conserved residue(s) required for the propagation of feature annotation.</text>
</comment>
<dbReference type="GO" id="GO:0004825">
    <property type="term" value="F:methionine-tRNA ligase activity"/>
    <property type="evidence" value="ECO:0007669"/>
    <property type="project" value="UniProtKB-UniRule"/>
</dbReference>
<comment type="caution">
    <text evidence="19">The sequence shown here is derived from an EMBL/GenBank/DDBJ whole genome shotgun (WGS) entry which is preliminary data.</text>
</comment>
<dbReference type="GO" id="GO:0005524">
    <property type="term" value="F:ATP binding"/>
    <property type="evidence" value="ECO:0007669"/>
    <property type="project" value="UniProtKB-UniRule"/>
</dbReference>
<keyword evidence="13 16" id="KW-0648">Protein biosynthesis</keyword>
<dbReference type="AlphaFoldDB" id="A0A1Z5HQ13"/>
<dbReference type="EMBL" id="BDGJ01000023">
    <property type="protein sequence ID" value="GAW91622.1"/>
    <property type="molecule type" value="Genomic_DNA"/>
</dbReference>
<organism evidence="19 20">
    <name type="scientific">Calderihabitans maritimus</name>
    <dbReference type="NCBI Taxonomy" id="1246530"/>
    <lineage>
        <taxon>Bacteria</taxon>
        <taxon>Bacillati</taxon>
        <taxon>Bacillota</taxon>
        <taxon>Clostridia</taxon>
        <taxon>Neomoorellales</taxon>
        <taxon>Calderihabitantaceae</taxon>
        <taxon>Calderihabitans</taxon>
    </lineage>
</organism>
<evidence type="ECO:0000256" key="14">
    <source>
        <dbReference type="ARBA" id="ARBA00023146"/>
    </source>
</evidence>
<evidence type="ECO:0000256" key="7">
    <source>
        <dbReference type="ARBA" id="ARBA00022598"/>
    </source>
</evidence>
<dbReference type="Gene3D" id="2.40.50.140">
    <property type="entry name" value="Nucleic acid-binding proteins"/>
    <property type="match status" value="1"/>
</dbReference>
<dbReference type="InterPro" id="IPR001412">
    <property type="entry name" value="aa-tRNA-synth_I_CS"/>
</dbReference>
<dbReference type="NCBIfam" id="TIGR00398">
    <property type="entry name" value="metG"/>
    <property type="match status" value="1"/>
</dbReference>
<evidence type="ECO:0000256" key="8">
    <source>
        <dbReference type="ARBA" id="ARBA00022723"/>
    </source>
</evidence>
<dbReference type="InterPro" id="IPR014758">
    <property type="entry name" value="Met-tRNA_synth"/>
</dbReference>
<dbReference type="InterPro" id="IPR014729">
    <property type="entry name" value="Rossmann-like_a/b/a_fold"/>
</dbReference>
<evidence type="ECO:0000256" key="4">
    <source>
        <dbReference type="ARBA" id="ARBA00011738"/>
    </source>
</evidence>
<feature type="short sequence motif" description="'HIGH' region" evidence="16">
    <location>
        <begin position="13"/>
        <end position="23"/>
    </location>
</feature>
<dbReference type="SUPFAM" id="SSF47323">
    <property type="entry name" value="Anticodon-binding domain of a subclass of class I aminoacyl-tRNA synthetases"/>
    <property type="match status" value="1"/>
</dbReference>
<evidence type="ECO:0000256" key="2">
    <source>
        <dbReference type="ARBA" id="ARBA00004496"/>
    </source>
</evidence>
<dbReference type="PANTHER" id="PTHR43326">
    <property type="entry name" value="METHIONYL-TRNA SYNTHETASE"/>
    <property type="match status" value="1"/>
</dbReference>
<dbReference type="GO" id="GO:0006431">
    <property type="term" value="P:methionyl-tRNA aminoacylation"/>
    <property type="evidence" value="ECO:0007669"/>
    <property type="project" value="UniProtKB-UniRule"/>
</dbReference>
<evidence type="ECO:0000256" key="5">
    <source>
        <dbReference type="ARBA" id="ARBA00022490"/>
    </source>
</evidence>
<dbReference type="InterPro" id="IPR041872">
    <property type="entry name" value="Anticodon_Met"/>
</dbReference>
<dbReference type="InterPro" id="IPR015413">
    <property type="entry name" value="Methionyl/Leucyl_tRNA_Synth"/>
</dbReference>
<dbReference type="Pfam" id="PF01406">
    <property type="entry name" value="tRNA-synt_1e"/>
    <property type="match status" value="1"/>
</dbReference>
<dbReference type="CDD" id="cd00814">
    <property type="entry name" value="MetRS_core"/>
    <property type="match status" value="1"/>
</dbReference>
<keyword evidence="20" id="KW-1185">Reference proteome</keyword>
<evidence type="ECO:0000256" key="16">
    <source>
        <dbReference type="HAMAP-Rule" id="MF_01228"/>
    </source>
</evidence>
<dbReference type="InterPro" id="IPR032678">
    <property type="entry name" value="tRNA-synt_1_cat_dom"/>
</dbReference>
<keyword evidence="12 16" id="KW-0694">RNA-binding</keyword>
<dbReference type="PRINTS" id="PR01041">
    <property type="entry name" value="TRNASYNTHMET"/>
</dbReference>
<evidence type="ECO:0000256" key="13">
    <source>
        <dbReference type="ARBA" id="ARBA00022917"/>
    </source>
</evidence>
<feature type="domain" description="TRNA-binding" evidence="18">
    <location>
        <begin position="542"/>
        <end position="642"/>
    </location>
</feature>
<keyword evidence="10 16" id="KW-0862">Zinc</keyword>
<evidence type="ECO:0000256" key="1">
    <source>
        <dbReference type="ARBA" id="ARBA00003314"/>
    </source>
</evidence>
<dbReference type="PROSITE" id="PS50886">
    <property type="entry name" value="TRBD"/>
    <property type="match status" value="1"/>
</dbReference>
<dbReference type="GO" id="GO:0000049">
    <property type="term" value="F:tRNA binding"/>
    <property type="evidence" value="ECO:0007669"/>
    <property type="project" value="UniProtKB-UniRule"/>
</dbReference>
<comment type="catalytic activity">
    <reaction evidence="15 16">
        <text>tRNA(Met) + L-methionine + ATP = L-methionyl-tRNA(Met) + AMP + diphosphate</text>
        <dbReference type="Rhea" id="RHEA:13481"/>
        <dbReference type="Rhea" id="RHEA-COMP:9667"/>
        <dbReference type="Rhea" id="RHEA-COMP:9698"/>
        <dbReference type="ChEBI" id="CHEBI:30616"/>
        <dbReference type="ChEBI" id="CHEBI:33019"/>
        <dbReference type="ChEBI" id="CHEBI:57844"/>
        <dbReference type="ChEBI" id="CHEBI:78442"/>
        <dbReference type="ChEBI" id="CHEBI:78530"/>
        <dbReference type="ChEBI" id="CHEBI:456215"/>
        <dbReference type="EC" id="6.1.1.10"/>
    </reaction>
</comment>
<dbReference type="Pfam" id="PF08264">
    <property type="entry name" value="Anticodon_1"/>
    <property type="match status" value="1"/>
</dbReference>
<sequence length="642" mass="73498">MGNKTYYITTPIYYPSDNLHIGHAYTTVAADTMARFKRMKGYDVWFLTGSDEHGQKIERKAKEAGKEPLEYVDKIVANFKHLWKALHISNDDFIRTTEERHKKVVQAIFKKIYDQGDIYKSEYEGWYCTPCETFWLERQLKEGNCPDCGRPVELLKEESYFFRMSKYADRLLQHIEENPDFIQPETRRNEMISFIKQGLEDLCVSRTTFKWGIPVPIDQKHVIYVWFDALTNYISALGYGEDNSKFDKYWPADLHLVGKDIVRFHTIIWPAILMAAGIELPKKVFGHGWLLLEGGKMSKSKGNVVDPLVLIEKYGVDAVRYFLLREMPYGEDGYYSEDALIERINTDLANDFGNLVSRTTAMIEKFAEGVIPSPGQEEPVDRELIELAEQTPREVERQLERFDLSNALGAIWKLVNRTNKYIDETAPWALARDPAKRSRLNTVLYNLAEALRVVTVLCTPFMPTLPDKVWQQLGLQEFKDIHTWDSTMRWGGVPGGTKIQRGPAIFPRIETKEKGGEAGEAPSGKEEKRQQEKQKEFISIEEFSRLDLRIAEVLEAENVPKTDKLLKLKVKVGEEERTVVAGIAQYYRPEELIGKKVVVVANLQPAKIRGITSEGMILAAVGDEQLGVLTVEKDLPSGAKVR</sequence>
<dbReference type="FunFam" id="1.10.730.10:FF:000026">
    <property type="entry name" value="Methionine--tRNA ligase"/>
    <property type="match status" value="1"/>
</dbReference>
<keyword evidence="9 16" id="KW-0547">Nucleotide-binding</keyword>
<dbReference type="PANTHER" id="PTHR43326:SF1">
    <property type="entry name" value="METHIONINE--TRNA LIGASE, MITOCHONDRIAL"/>
    <property type="match status" value="1"/>
</dbReference>
<dbReference type="NCBIfam" id="TIGR00399">
    <property type="entry name" value="metG_C_term"/>
    <property type="match status" value="1"/>
</dbReference>
<dbReference type="InterPro" id="IPR004495">
    <property type="entry name" value="Met-tRNA-synth_bsu_C"/>
</dbReference>
<dbReference type="CDD" id="cd02800">
    <property type="entry name" value="tRNA_bind_EcMetRS_like"/>
    <property type="match status" value="1"/>
</dbReference>
<comment type="function">
    <text evidence="1 16">Is required not only for elongation of protein synthesis but also for the initiation of all mRNA translation through initiator tRNA(fMet) aminoacylation.</text>
</comment>
<feature type="binding site" evidence="16">
    <location>
        <position position="128"/>
    </location>
    <ligand>
        <name>Zn(2+)</name>
        <dbReference type="ChEBI" id="CHEBI:29105"/>
    </ligand>
</feature>
<comment type="similarity">
    <text evidence="3 16">Belongs to the class-I aminoacyl-tRNA synthetase family. MetG type 2A subfamily.</text>
</comment>
<dbReference type="NCBIfam" id="NF008900">
    <property type="entry name" value="PRK12267.1"/>
    <property type="match status" value="1"/>
</dbReference>
<dbReference type="InterPro" id="IPR033911">
    <property type="entry name" value="MetRS_core"/>
</dbReference>
<dbReference type="HAMAP" id="MF_01228">
    <property type="entry name" value="Met_tRNA_synth_type2"/>
    <property type="match status" value="1"/>
</dbReference>
<gene>
    <name evidence="16" type="primary">metG</name>
    <name evidence="19" type="ORF">KKC1_07830</name>
</gene>
<dbReference type="RefSeq" id="WP_088553134.1">
    <property type="nucleotide sequence ID" value="NZ_BDGJ01000023.1"/>
</dbReference>
<dbReference type="Pfam" id="PF09334">
    <property type="entry name" value="tRNA-synt_1g"/>
    <property type="match status" value="1"/>
</dbReference>
<evidence type="ECO:0000256" key="6">
    <source>
        <dbReference type="ARBA" id="ARBA00022555"/>
    </source>
</evidence>